<reference evidence="3 4" key="1">
    <citation type="submission" date="2024-02" db="EMBL/GenBank/DDBJ databases">
        <title>High-quality chromosome-scale genome assembly of Pensacola bahiagrass (Paspalum notatum Flugge var. saurae).</title>
        <authorList>
            <person name="Vega J.M."/>
            <person name="Podio M."/>
            <person name="Orjuela J."/>
            <person name="Siena L.A."/>
            <person name="Pessino S.C."/>
            <person name="Combes M.C."/>
            <person name="Mariac C."/>
            <person name="Albertini E."/>
            <person name="Pupilli F."/>
            <person name="Ortiz J.P.A."/>
            <person name="Leblanc O."/>
        </authorList>
    </citation>
    <scope>NUCLEOTIDE SEQUENCE [LARGE SCALE GENOMIC DNA]</scope>
    <source>
        <strain evidence="3">R1</strain>
        <tissue evidence="3">Leaf</tissue>
    </source>
</reference>
<name>A0AAQ3X8E4_PASNO</name>
<organism evidence="3 4">
    <name type="scientific">Paspalum notatum var. saurae</name>
    <dbReference type="NCBI Taxonomy" id="547442"/>
    <lineage>
        <taxon>Eukaryota</taxon>
        <taxon>Viridiplantae</taxon>
        <taxon>Streptophyta</taxon>
        <taxon>Embryophyta</taxon>
        <taxon>Tracheophyta</taxon>
        <taxon>Spermatophyta</taxon>
        <taxon>Magnoliopsida</taxon>
        <taxon>Liliopsida</taxon>
        <taxon>Poales</taxon>
        <taxon>Poaceae</taxon>
        <taxon>PACMAD clade</taxon>
        <taxon>Panicoideae</taxon>
        <taxon>Andropogonodae</taxon>
        <taxon>Paspaleae</taxon>
        <taxon>Paspalinae</taxon>
        <taxon>Paspalum</taxon>
    </lineage>
</organism>
<keyword evidence="4" id="KW-1185">Reference proteome</keyword>
<evidence type="ECO:0000256" key="1">
    <source>
        <dbReference type="SAM" id="MobiDB-lite"/>
    </source>
</evidence>
<dbReference type="EMBL" id="CP144752">
    <property type="protein sequence ID" value="WVZ90186.1"/>
    <property type="molecule type" value="Genomic_DNA"/>
</dbReference>
<proteinExistence type="predicted"/>
<dbReference type="AlphaFoldDB" id="A0AAQ3X8E4"/>
<sequence>MYCEQQTENREDFPIEKMKSKFYRLFVLFLFASHAAIATRQGTFRSENYKNTATSQRSRPLPYERLYYANGDYAYQLQKLISVDYNGPHTSSPPNHALPPLGGHPMVKANR</sequence>
<accession>A0AAQ3X8E4</accession>
<evidence type="ECO:0000256" key="2">
    <source>
        <dbReference type="SAM" id="Phobius"/>
    </source>
</evidence>
<feature type="region of interest" description="Disordered" evidence="1">
    <location>
        <begin position="86"/>
        <end position="111"/>
    </location>
</feature>
<keyword evidence="2" id="KW-0472">Membrane</keyword>
<keyword evidence="2" id="KW-1133">Transmembrane helix</keyword>
<dbReference type="Proteomes" id="UP001341281">
    <property type="component" value="Chromosome 08"/>
</dbReference>
<keyword evidence="2" id="KW-0812">Transmembrane</keyword>
<evidence type="ECO:0000313" key="4">
    <source>
        <dbReference type="Proteomes" id="UP001341281"/>
    </source>
</evidence>
<protein>
    <submittedName>
        <fullName evidence="3">Uncharacterized protein</fullName>
    </submittedName>
</protein>
<evidence type="ECO:0000313" key="3">
    <source>
        <dbReference type="EMBL" id="WVZ90186.1"/>
    </source>
</evidence>
<feature type="transmembrane region" description="Helical" evidence="2">
    <location>
        <begin position="22"/>
        <end position="39"/>
    </location>
</feature>
<gene>
    <name evidence="3" type="ORF">U9M48_036513</name>
</gene>